<protein>
    <submittedName>
        <fullName evidence="1">Uncharacterized protein</fullName>
    </submittedName>
</protein>
<gene>
    <name evidence="1" type="ORF">RO3G_08285</name>
</gene>
<dbReference type="VEuPathDB" id="FungiDB:RO3G_08285"/>
<dbReference type="GeneID" id="93615256"/>
<dbReference type="InParanoid" id="I1C550"/>
<keyword evidence="2" id="KW-1185">Reference proteome</keyword>
<evidence type="ECO:0000313" key="2">
    <source>
        <dbReference type="Proteomes" id="UP000009138"/>
    </source>
</evidence>
<name>I1C550_RHIO9</name>
<proteinExistence type="predicted"/>
<dbReference type="Proteomes" id="UP000009138">
    <property type="component" value="Unassembled WGS sequence"/>
</dbReference>
<evidence type="ECO:0000313" key="1">
    <source>
        <dbReference type="EMBL" id="EIE83580.1"/>
    </source>
</evidence>
<dbReference type="RefSeq" id="XP_067518976.1">
    <property type="nucleotide sequence ID" value="XM_067662875.1"/>
</dbReference>
<dbReference type="AlphaFoldDB" id="I1C550"/>
<dbReference type="EMBL" id="CH476737">
    <property type="protein sequence ID" value="EIE83580.1"/>
    <property type="molecule type" value="Genomic_DNA"/>
</dbReference>
<accession>I1C550</accession>
<organism evidence="1 2">
    <name type="scientific">Rhizopus delemar (strain RA 99-880 / ATCC MYA-4621 / FGSC 9543 / NRRL 43880)</name>
    <name type="common">Mucormycosis agent</name>
    <name type="synonym">Rhizopus arrhizus var. delemar</name>
    <dbReference type="NCBI Taxonomy" id="246409"/>
    <lineage>
        <taxon>Eukaryota</taxon>
        <taxon>Fungi</taxon>
        <taxon>Fungi incertae sedis</taxon>
        <taxon>Mucoromycota</taxon>
        <taxon>Mucoromycotina</taxon>
        <taxon>Mucoromycetes</taxon>
        <taxon>Mucorales</taxon>
        <taxon>Mucorineae</taxon>
        <taxon>Rhizopodaceae</taxon>
        <taxon>Rhizopus</taxon>
    </lineage>
</organism>
<reference evidence="1 2" key="1">
    <citation type="journal article" date="2009" name="PLoS Genet.">
        <title>Genomic analysis of the basal lineage fungus Rhizopus oryzae reveals a whole-genome duplication.</title>
        <authorList>
            <person name="Ma L.-J."/>
            <person name="Ibrahim A.S."/>
            <person name="Skory C."/>
            <person name="Grabherr M.G."/>
            <person name="Burger G."/>
            <person name="Butler M."/>
            <person name="Elias M."/>
            <person name="Idnurm A."/>
            <person name="Lang B.F."/>
            <person name="Sone T."/>
            <person name="Abe A."/>
            <person name="Calvo S.E."/>
            <person name="Corrochano L.M."/>
            <person name="Engels R."/>
            <person name="Fu J."/>
            <person name="Hansberg W."/>
            <person name="Kim J.-M."/>
            <person name="Kodira C.D."/>
            <person name="Koehrsen M.J."/>
            <person name="Liu B."/>
            <person name="Miranda-Saavedra D."/>
            <person name="O'Leary S."/>
            <person name="Ortiz-Castellanos L."/>
            <person name="Poulter R."/>
            <person name="Rodriguez-Romero J."/>
            <person name="Ruiz-Herrera J."/>
            <person name="Shen Y.-Q."/>
            <person name="Zeng Q."/>
            <person name="Galagan J."/>
            <person name="Birren B.W."/>
            <person name="Cuomo C.A."/>
            <person name="Wickes B.L."/>
        </authorList>
    </citation>
    <scope>NUCLEOTIDE SEQUENCE [LARGE SCALE GENOMIC DNA]</scope>
    <source>
        <strain evidence="2">RA 99-880 / ATCC MYA-4621 / FGSC 9543 / NRRL 43880</strain>
    </source>
</reference>
<sequence>MTNCTTYIFFLLVPTHMKQNGEVRPLCHSKYPIDSLLRSFLKESFSVQKCPFNFFPDSLF</sequence>